<dbReference type="Gene3D" id="3.30.420.240">
    <property type="match status" value="1"/>
</dbReference>
<name>A0A0H5B350_BPK21</name>
<keyword evidence="2" id="KW-1185">Reference proteome</keyword>
<dbReference type="RefSeq" id="YP_009218962.1">
    <property type="nucleotide sequence ID" value="NC_029017.1"/>
</dbReference>
<proteinExistence type="predicted"/>
<evidence type="ECO:0008006" key="3">
    <source>
        <dbReference type="Google" id="ProtNLM"/>
    </source>
</evidence>
<dbReference type="EMBL" id="LC064302">
    <property type="protein sequence ID" value="BAR94572.1"/>
    <property type="molecule type" value="Genomic_DNA"/>
</dbReference>
<organismHost>
    <name type="scientific">Pseudomonas aeruginosa</name>
    <dbReference type="NCBI Taxonomy" id="287"/>
</organismHost>
<evidence type="ECO:0000313" key="1">
    <source>
        <dbReference type="EMBL" id="BAR94572.1"/>
    </source>
</evidence>
<reference evidence="1 2" key="1">
    <citation type="submission" date="2015-07" db="EMBL/GenBank/DDBJ databases">
        <title>Characterization of Pseudomonas aeruginosa phage KPP21 belonging to family Podoviridae genus N4-like viruses, isolated in Japan.</title>
        <authorList>
            <person name="Shigehisa R."/>
            <person name="Uchiyama J."/>
            <person name="Kato S."/>
            <person name="Takemura-Uchiyama I."/>
            <person name="Ujihara T."/>
            <person name="Sakaguchi Y."/>
            <person name="Okamoto N."/>
            <person name="Shimakura H."/>
            <person name="Daibata M."/>
            <person name="Sakaguchi M."/>
            <person name="Matsuzaki S."/>
        </authorList>
    </citation>
    <scope>NUCLEOTIDE SEQUENCE [LARGE SCALE GENOMIC DNA]</scope>
</reference>
<dbReference type="OrthoDB" id="1253at10239"/>
<dbReference type="GeneID" id="26645229"/>
<protein>
    <recommendedName>
        <fullName evidence="3">Terminase large subunit</fullName>
    </recommendedName>
</protein>
<evidence type="ECO:0000313" key="2">
    <source>
        <dbReference type="Proteomes" id="UP000203732"/>
    </source>
</evidence>
<dbReference type="KEGG" id="vg:26645229"/>
<sequence length="562" mass="64306">MNVEDDNIFNIGVDRLSKAISDHYAEAEMEKEAPTVEKWLNSVCYDYALPYTPGLFAIEFVQFIKLVNGGQGEENKTPVLHYRMLDQVGSGERRIANMVFRGAAKTTLMGEYLFLYLGVYGDLPGFGKVDLALYVSDSIDNGVKNMRKNLEYRWENSAFLQQFLPPGGGTDFTDIRWKFVNIEGNVFIVKGYGAKTGVRGAKEMGKRPQLAVLDDLVSDEDARSPTVIASIEDTVYKAVDYALHPTRNMIIWSGTPFNAKDPLYKAVESGAWKVNVYPVCEKFPCSEKDFRGAWPDRFTYDFVKKKYEAALKAGKIDTFNQELMLRIMSDEDRLIQDNELQWYDHGSVTRNKNNFNFYITTDFAVSANTAADYSVISVWALAANQSWYWVDGICKRQLMDKNVDDLFRLVQKWRPMSVGIEISGQQAGFIPWLQSEMNNRRLYFTLASQNNKGTPGLRPSTQTSKVERFMVMVPFFKTAKMFFPLGFKSHEWMREFLEEISLVSPAGFRSKHDDVCDTVSQLALMNPIPPSEEAPMHYSHEGQMWESEAEEQSYSWRESYLV</sequence>
<accession>A0A0H5B350</accession>
<organism evidence="1 2">
    <name type="scientific">Pseudomonas phage KPP21</name>
    <dbReference type="NCBI Taxonomy" id="1678082"/>
    <lineage>
        <taxon>Viruses</taxon>
        <taxon>Duplodnaviria</taxon>
        <taxon>Heunggongvirae</taxon>
        <taxon>Uroviricota</taxon>
        <taxon>Caudoviricetes</taxon>
        <taxon>Schitoviridae</taxon>
        <taxon>Migulavirinae</taxon>
        <taxon>Luzseptimavirus</taxon>
        <taxon>Luzseptimavirus KPP21</taxon>
    </lineage>
</organism>
<dbReference type="Proteomes" id="UP000203732">
    <property type="component" value="Segment"/>
</dbReference>